<keyword evidence="7" id="KW-0406">Ion transport</keyword>
<evidence type="ECO:0000256" key="8">
    <source>
        <dbReference type="SAM" id="MobiDB-lite"/>
    </source>
</evidence>
<dbReference type="STRING" id="406100.SAMN04488052_11372"/>
<dbReference type="InterPro" id="IPR006685">
    <property type="entry name" value="MscS_channel_2nd"/>
</dbReference>
<gene>
    <name evidence="11" type="ORF">SAMN04488052_11372</name>
</gene>
<evidence type="ECO:0000256" key="2">
    <source>
        <dbReference type="ARBA" id="ARBA00008017"/>
    </source>
</evidence>
<keyword evidence="7" id="KW-0813">Transport</keyword>
<dbReference type="SUPFAM" id="SSF82861">
    <property type="entry name" value="Mechanosensitive channel protein MscS (YggB), transmembrane region"/>
    <property type="match status" value="1"/>
</dbReference>
<evidence type="ECO:0000313" key="11">
    <source>
        <dbReference type="EMBL" id="SEP16293.1"/>
    </source>
</evidence>
<evidence type="ECO:0000259" key="10">
    <source>
        <dbReference type="Pfam" id="PF21082"/>
    </source>
</evidence>
<feature type="domain" description="Mechanosensitive ion channel MscS" evidence="9">
    <location>
        <begin position="102"/>
        <end position="168"/>
    </location>
</feature>
<dbReference type="Pfam" id="PF00924">
    <property type="entry name" value="MS_channel_2nd"/>
    <property type="match status" value="1"/>
</dbReference>
<organism evidence="11 12">
    <name type="scientific">Aquisalimonas asiatica</name>
    <dbReference type="NCBI Taxonomy" id="406100"/>
    <lineage>
        <taxon>Bacteria</taxon>
        <taxon>Pseudomonadati</taxon>
        <taxon>Pseudomonadota</taxon>
        <taxon>Gammaproteobacteria</taxon>
        <taxon>Chromatiales</taxon>
        <taxon>Ectothiorhodospiraceae</taxon>
        <taxon>Aquisalimonas</taxon>
    </lineage>
</organism>
<dbReference type="InterPro" id="IPR011066">
    <property type="entry name" value="MscS_channel_C_sf"/>
</dbReference>
<comment type="subunit">
    <text evidence="7">Homoheptamer.</text>
</comment>
<proteinExistence type="inferred from homology"/>
<dbReference type="Gene3D" id="3.30.70.100">
    <property type="match status" value="1"/>
</dbReference>
<dbReference type="SUPFAM" id="SSF82689">
    <property type="entry name" value="Mechanosensitive channel protein MscS (YggB), C-terminal domain"/>
    <property type="match status" value="1"/>
</dbReference>
<sequence length="292" mass="32080">MGEFGTTLWDQLVAVNWAGMVQAAIILAVGWLLARLVSRSAARVLSLRLDLHQTTIARRVIFYVILGLVIASALHQLGFRLGVLLGAAGILTVAIGFASQTSASNLISGLFLIAERPFQIGDFVQIGDTVGEVLAIDLLSVKLRTRDNLFVRVPNETLVKTQVTNYSRFPIRRYDLQLGVAYKEDIGRVKTVLEGVMDANPLCLEEPKPQIFFQGFGSSSVDLQVSVWAVRDNFIELRNTLPLEIKKAFDEQGVEIPYPHLSLYTGSATQPFPVRQAAPEDDQDQEAGGRDG</sequence>
<dbReference type="GO" id="GO:0008381">
    <property type="term" value="F:mechanosensitive monoatomic ion channel activity"/>
    <property type="evidence" value="ECO:0007669"/>
    <property type="project" value="InterPro"/>
</dbReference>
<protein>
    <recommendedName>
        <fullName evidence="7">Small-conductance mechanosensitive channel</fullName>
    </recommendedName>
</protein>
<feature type="domain" description="Mechanosensitive ion channel MscS C-terminal" evidence="10">
    <location>
        <begin position="176"/>
        <end position="256"/>
    </location>
</feature>
<dbReference type="Pfam" id="PF05552">
    <property type="entry name" value="MS_channel_1st_1"/>
    <property type="match status" value="1"/>
</dbReference>
<dbReference type="InterPro" id="IPR049278">
    <property type="entry name" value="MS_channel_C"/>
</dbReference>
<dbReference type="PANTHER" id="PTHR30221:SF20">
    <property type="entry name" value="SMALL-CONDUCTANCE MECHANOSENSITIVE CHANNEL"/>
    <property type="match status" value="1"/>
</dbReference>
<evidence type="ECO:0000259" key="9">
    <source>
        <dbReference type="Pfam" id="PF00924"/>
    </source>
</evidence>
<dbReference type="InterPro" id="IPR008910">
    <property type="entry name" value="MSC_TM_helix"/>
</dbReference>
<dbReference type="Gene3D" id="2.30.30.60">
    <property type="match status" value="1"/>
</dbReference>
<name>A0A1H8VLV5_9GAMM</name>
<comment type="function">
    <text evidence="7">Mechanosensitive channel that participates in the regulation of osmotic pressure changes within the cell, opening in response to stretch forces in the membrane lipid bilayer, without the need for other proteins. Contributes to normal resistance to hypoosmotic shock. Forms an ion channel of 1.0 nanosiemens conductance with a slight preference for anions.</text>
</comment>
<evidence type="ECO:0000256" key="1">
    <source>
        <dbReference type="ARBA" id="ARBA00004651"/>
    </source>
</evidence>
<evidence type="ECO:0000256" key="6">
    <source>
        <dbReference type="ARBA" id="ARBA00023136"/>
    </source>
</evidence>
<keyword evidence="6 7" id="KW-0472">Membrane</keyword>
<feature type="transmembrane region" description="Helical" evidence="7">
    <location>
        <begin position="12"/>
        <end position="34"/>
    </location>
</feature>
<dbReference type="PANTHER" id="PTHR30221">
    <property type="entry name" value="SMALL-CONDUCTANCE MECHANOSENSITIVE CHANNEL"/>
    <property type="match status" value="1"/>
</dbReference>
<dbReference type="GO" id="GO:0005886">
    <property type="term" value="C:plasma membrane"/>
    <property type="evidence" value="ECO:0007669"/>
    <property type="project" value="UniProtKB-SubCell"/>
</dbReference>
<dbReference type="Pfam" id="PF21082">
    <property type="entry name" value="MS_channel_3rd"/>
    <property type="match status" value="1"/>
</dbReference>
<feature type="transmembrane region" description="Helical" evidence="7">
    <location>
        <begin position="55"/>
        <end position="75"/>
    </location>
</feature>
<keyword evidence="7" id="KW-0997">Cell inner membrane</keyword>
<dbReference type="Gene3D" id="1.10.287.1260">
    <property type="match status" value="1"/>
</dbReference>
<dbReference type="InterPro" id="IPR045275">
    <property type="entry name" value="MscS_archaea/bacteria_type"/>
</dbReference>
<evidence type="ECO:0000256" key="7">
    <source>
        <dbReference type="RuleBase" id="RU369025"/>
    </source>
</evidence>
<keyword evidence="4 7" id="KW-0812">Transmembrane</keyword>
<dbReference type="InterPro" id="IPR011014">
    <property type="entry name" value="MscS_channel_TM-2"/>
</dbReference>
<keyword evidence="7" id="KW-0407">Ion channel</keyword>
<dbReference type="Proteomes" id="UP000199657">
    <property type="component" value="Unassembled WGS sequence"/>
</dbReference>
<keyword evidence="3" id="KW-1003">Cell membrane</keyword>
<evidence type="ECO:0000256" key="5">
    <source>
        <dbReference type="ARBA" id="ARBA00022989"/>
    </source>
</evidence>
<evidence type="ECO:0000313" key="12">
    <source>
        <dbReference type="Proteomes" id="UP000199657"/>
    </source>
</evidence>
<keyword evidence="5 7" id="KW-1133">Transmembrane helix</keyword>
<dbReference type="InterPro" id="IPR023408">
    <property type="entry name" value="MscS_beta-dom_sf"/>
</dbReference>
<keyword evidence="12" id="KW-1185">Reference proteome</keyword>
<evidence type="ECO:0000256" key="3">
    <source>
        <dbReference type="ARBA" id="ARBA00022475"/>
    </source>
</evidence>
<comment type="subcellular location">
    <subcellularLocation>
        <location evidence="7">Cell inner membrane</location>
        <topology evidence="7">Multi-pass membrane protein</topology>
    </subcellularLocation>
    <subcellularLocation>
        <location evidence="1">Cell membrane</location>
        <topology evidence="1">Multi-pass membrane protein</topology>
    </subcellularLocation>
</comment>
<dbReference type="SUPFAM" id="SSF50182">
    <property type="entry name" value="Sm-like ribonucleoproteins"/>
    <property type="match status" value="1"/>
</dbReference>
<dbReference type="AlphaFoldDB" id="A0A1H8VLV5"/>
<reference evidence="11 12" key="1">
    <citation type="submission" date="2016-10" db="EMBL/GenBank/DDBJ databases">
        <authorList>
            <person name="de Groot N.N."/>
        </authorList>
    </citation>
    <scope>NUCLEOTIDE SEQUENCE [LARGE SCALE GENOMIC DNA]</scope>
    <source>
        <strain evidence="11 12">CGMCC 1.6291</strain>
    </source>
</reference>
<evidence type="ECO:0000256" key="4">
    <source>
        <dbReference type="ARBA" id="ARBA00022692"/>
    </source>
</evidence>
<feature type="region of interest" description="Disordered" evidence="8">
    <location>
        <begin position="271"/>
        <end position="292"/>
    </location>
</feature>
<comment type="caution">
    <text evidence="7">Lacks conserved residue(s) required for the propagation of feature annotation.</text>
</comment>
<feature type="transmembrane region" description="Helical" evidence="7">
    <location>
        <begin position="81"/>
        <end position="98"/>
    </location>
</feature>
<comment type="similarity">
    <text evidence="2 7">Belongs to the MscS (TC 1.A.23) family.</text>
</comment>
<dbReference type="InterPro" id="IPR010920">
    <property type="entry name" value="LSM_dom_sf"/>
</dbReference>
<dbReference type="EMBL" id="FOEG01000013">
    <property type="protein sequence ID" value="SEP16293.1"/>
    <property type="molecule type" value="Genomic_DNA"/>
</dbReference>
<accession>A0A1H8VLV5</accession>